<dbReference type="RefSeq" id="XP_031397188.1">
    <property type="nucleotide sequence ID" value="XM_031541328.1"/>
</dbReference>
<sequence length="1593" mass="179994">MTRFILQTLPVASWAVVLTAIGSVLLSSVYRLRTLFLRRKKPSPVAGSIHVDDANLQQESAGPQLGQVTAQSSPSSSIPAKPGQEFEVFLSFRGEDNRKTFTDCLYHSLTEAGIRAFRDNEELHVGDEIGPKLMRSIKQSKICIPIFSRGYASSKWCLKEVTEMVKCMKEAPEHLIMPIFLDVTPDEVQHQTGCYAEAFCRHEKKNGLETVQGWRDALKENVKLKGLELSVVANGVTHLCFSRNQGEFIKLVVARVLRELKQANLNVSEILVGIDDHVEEVIQLLEVGLKDVRAVGIWGMGGIGKTTLAKVIYNKLLDQFECYCFLNDVRAISQEKGLPSLQTKLASDILRREHKDFANVEEGINVLKNRLHDRKALILLDDVDDISQLKVLASDLGWFGPGSRIIITTREREVLNLFQNCSIYEAELLSKDQALELFSKHVFGDSLPSTEFYNLSCNIVKRTGRLPLALEVIGSFLSAYRGRKDVWEGTMEQLKRKPHMLVQDKLMISYESLDYQQKEIFLDIACFFSRANVRDLIPMWDDCDFFPTVAIEILQLKSLIRIRDDKTLWMHDQLVDLGRLIVEQENYKEPELRSRLWRSIEAIDVLMGEQGSSKVEAAAIWADKGRVIFTNECFKNLSKLRVLLLDGVELDGTFLHFLPKLRWLRWPTKSASLPANLHLSYLTFLDLSNSEIDGDLISWSSIKMGKLKILKLTSCRKLKRSPDFSAFPALERLIVQFCDDLEWVDSSIGLLKSLKHVDMSYCRGLRKLPEQLGSLEALTELLIDCTSIDEIPISKSMKKLEILSANGCPRLNGIPESVGSLIKLKRLSLAECRALTKLPNSVGQLSSLVELNLERSGITRLPRTLGNLEKLEVLAGACPLMEEVAVDLRGLSLLRMERLHLRRVKSPPAYISRFSHPQNGVDHFFVPYRVKSLGSSTLTFLDLSGLVDLKELYLCGDCLKEGCLAKLCKLEILALISVNISIVPKEIDAFSSLEIINISACRELKCLPTLPASLYSLKVIQCPSLERFPNVSNLKKLMELHVHSCSVLREISGLANLISLYSLKIHDCPIAMLDGLEKLESLIILSVRSCNVVRLPELSRSKNLWSIDASDNRQLVKIQGLNNLCKVKTLDFSNCISLGRLPKLYELESLEKLDISNCKAIESIPDLPRLQRLKMLVMESCEKLSQLSGLGELESLEVLDIRRCISIERLPDLSKLRRLKSLEIEVCEKLCLLEVLGLESLEVLNLSGCKAIESLLRDLSRLQRLRRLKLKSCERLRQLDGLGQLESLEELVVKGCNAIERLPDLSRLQGLIDLRIEACEKLCQLDGLEELKSLKCLYIIGCNAIESLPDLSRLQGLTFLRIEACEKLHRLNGLEELQSLRVLLIRECKAIECLHDLSRLQKLEKLELKACEKVRQLEGLGQLESLVELVIRGGKAIESLPDLSRFQRLEWLKMKGCEKLCQLDGLEELELLQVLDIRGCKAIECLPNLSRLQSLMFLSTVACKKLLRLDGLEELESLEELDIRGCKAIESLPDLSRLQKLRKLKMEGCEKLRQLDGLEELESLRVLDIRGCKAIESLPDLSRLQRLELKTEG</sequence>
<dbReference type="PANTHER" id="PTHR11017:SF570">
    <property type="entry name" value="DISEASE RESISTANCE PROTEIN (TIR-NBS CLASS)-RELATED"/>
    <property type="match status" value="1"/>
</dbReference>
<keyword evidence="3" id="KW-0812">Transmembrane</keyword>
<dbReference type="SMART" id="SM00364">
    <property type="entry name" value="LRR_BAC"/>
    <property type="match status" value="8"/>
</dbReference>
<dbReference type="Gene3D" id="3.40.50.10140">
    <property type="entry name" value="Toll/interleukin-1 receptor homology (TIR) domain"/>
    <property type="match status" value="1"/>
</dbReference>
<reference evidence="5" key="1">
    <citation type="journal article" date="2020" name="Plant Biotechnol. J.">
        <title>The pomegranate (Punica granatum L.) draft genome dissects genetic divergence between soft- and hard-seeded cultivars.</title>
        <authorList>
            <person name="Luo X."/>
            <person name="Li H."/>
            <person name="Wu Z."/>
            <person name="Yao W."/>
            <person name="Zhao P."/>
            <person name="Cao D."/>
            <person name="Yu H."/>
            <person name="Li K."/>
            <person name="Poudel K."/>
            <person name="Zhao D."/>
            <person name="Zhang F."/>
            <person name="Xia X."/>
            <person name="Chen L."/>
            <person name="Wang Q."/>
            <person name="Jing D."/>
            <person name="Cao S."/>
        </authorList>
    </citation>
    <scope>NUCLEOTIDE SEQUENCE [LARGE SCALE GENOMIC DNA]</scope>
    <source>
        <strain evidence="5">cv. Tunisia</strain>
    </source>
</reference>
<dbReference type="Gene3D" id="1.10.8.430">
    <property type="entry name" value="Helical domain of apoptotic protease-activating factors"/>
    <property type="match status" value="1"/>
</dbReference>
<dbReference type="PRINTS" id="PR00364">
    <property type="entry name" value="DISEASERSIST"/>
</dbReference>
<keyword evidence="2" id="KW-0677">Repeat</keyword>
<evidence type="ECO:0000259" key="4">
    <source>
        <dbReference type="PROSITE" id="PS50104"/>
    </source>
</evidence>
<organism evidence="5 6">
    <name type="scientific">Punica granatum</name>
    <name type="common">Pomegranate</name>
    <dbReference type="NCBI Taxonomy" id="22663"/>
    <lineage>
        <taxon>Eukaryota</taxon>
        <taxon>Viridiplantae</taxon>
        <taxon>Streptophyta</taxon>
        <taxon>Embryophyta</taxon>
        <taxon>Tracheophyta</taxon>
        <taxon>Spermatophyta</taxon>
        <taxon>Magnoliopsida</taxon>
        <taxon>eudicotyledons</taxon>
        <taxon>Gunneridae</taxon>
        <taxon>Pentapetalae</taxon>
        <taxon>rosids</taxon>
        <taxon>malvids</taxon>
        <taxon>Myrtales</taxon>
        <taxon>Lythraceae</taxon>
        <taxon>Punica</taxon>
    </lineage>
</organism>
<dbReference type="Pfam" id="PF23282">
    <property type="entry name" value="WHD_ROQ1"/>
    <property type="match status" value="1"/>
</dbReference>
<dbReference type="PROSITE" id="PS50104">
    <property type="entry name" value="TIR"/>
    <property type="match status" value="1"/>
</dbReference>
<keyword evidence="1" id="KW-0433">Leucine-rich repeat</keyword>
<dbReference type="Pfam" id="PF01582">
    <property type="entry name" value="TIR"/>
    <property type="match status" value="1"/>
</dbReference>
<dbReference type="SUPFAM" id="SSF52540">
    <property type="entry name" value="P-loop containing nucleoside triphosphate hydrolases"/>
    <property type="match status" value="1"/>
</dbReference>
<feature type="domain" description="TIR" evidence="4">
    <location>
        <begin position="84"/>
        <end position="260"/>
    </location>
</feature>
<dbReference type="InterPro" id="IPR044974">
    <property type="entry name" value="Disease_R_plants"/>
</dbReference>
<dbReference type="SUPFAM" id="SSF52058">
    <property type="entry name" value="L domain-like"/>
    <property type="match status" value="4"/>
</dbReference>
<dbReference type="InterPro" id="IPR032675">
    <property type="entry name" value="LRR_dom_sf"/>
</dbReference>
<dbReference type="PANTHER" id="PTHR11017">
    <property type="entry name" value="LEUCINE-RICH REPEAT-CONTAINING PROTEIN"/>
    <property type="match status" value="1"/>
</dbReference>
<dbReference type="GO" id="GO:0043531">
    <property type="term" value="F:ADP binding"/>
    <property type="evidence" value="ECO:0007669"/>
    <property type="project" value="InterPro"/>
</dbReference>
<evidence type="ECO:0000256" key="3">
    <source>
        <dbReference type="SAM" id="Phobius"/>
    </source>
</evidence>
<dbReference type="InterPro" id="IPR042197">
    <property type="entry name" value="Apaf_helical"/>
</dbReference>
<name>A0A6P8DXW8_PUNGR</name>
<evidence type="ECO:0000313" key="5">
    <source>
        <dbReference type="Proteomes" id="UP000515151"/>
    </source>
</evidence>
<dbReference type="SMART" id="SM00255">
    <property type="entry name" value="TIR"/>
    <property type="match status" value="1"/>
</dbReference>
<keyword evidence="3" id="KW-0472">Membrane</keyword>
<dbReference type="Gene3D" id="3.40.50.300">
    <property type="entry name" value="P-loop containing nucleotide triphosphate hydrolases"/>
    <property type="match status" value="1"/>
</dbReference>
<reference evidence="6" key="2">
    <citation type="submission" date="2025-08" db="UniProtKB">
        <authorList>
            <consortium name="RefSeq"/>
        </authorList>
    </citation>
    <scope>IDENTIFICATION</scope>
    <source>
        <tissue evidence="6">Leaf</tissue>
    </source>
</reference>
<dbReference type="Proteomes" id="UP000515151">
    <property type="component" value="Chromosome 5"/>
</dbReference>
<dbReference type="GO" id="GO:0006952">
    <property type="term" value="P:defense response"/>
    <property type="evidence" value="ECO:0007669"/>
    <property type="project" value="InterPro"/>
</dbReference>
<dbReference type="InterPro" id="IPR027417">
    <property type="entry name" value="P-loop_NTPase"/>
</dbReference>
<dbReference type="SUPFAM" id="SSF52200">
    <property type="entry name" value="Toll/Interleukin receptor TIR domain"/>
    <property type="match status" value="1"/>
</dbReference>
<dbReference type="OrthoDB" id="2018313at2759"/>
<dbReference type="InterPro" id="IPR000157">
    <property type="entry name" value="TIR_dom"/>
</dbReference>
<keyword evidence="5" id="KW-1185">Reference proteome</keyword>
<evidence type="ECO:0000256" key="1">
    <source>
        <dbReference type="ARBA" id="ARBA00022614"/>
    </source>
</evidence>
<dbReference type="Gene3D" id="3.40.1170.20">
    <property type="entry name" value="tRNA intron endonuclease, N-terminal domain"/>
    <property type="match status" value="4"/>
</dbReference>
<dbReference type="PROSITE" id="PS51450">
    <property type="entry name" value="LRR"/>
    <property type="match status" value="1"/>
</dbReference>
<evidence type="ECO:0000256" key="2">
    <source>
        <dbReference type="ARBA" id="ARBA00022737"/>
    </source>
</evidence>
<evidence type="ECO:0000313" key="6">
    <source>
        <dbReference type="RefSeq" id="XP_031397188.1"/>
    </source>
</evidence>
<accession>A0A6P8DXW8</accession>
<keyword evidence="3" id="KW-1133">Transmembrane helix</keyword>
<gene>
    <name evidence="6" type="primary">LOC116208095</name>
</gene>
<proteinExistence type="predicted"/>
<dbReference type="GeneID" id="116208095"/>
<dbReference type="InterPro" id="IPR058192">
    <property type="entry name" value="WHD_ROQ1-like"/>
</dbReference>
<protein>
    <submittedName>
        <fullName evidence="6">TMV resistance protein N-like isoform X1</fullName>
    </submittedName>
</protein>
<dbReference type="InterPro" id="IPR001611">
    <property type="entry name" value="Leu-rich_rpt"/>
</dbReference>
<dbReference type="Pfam" id="PF00931">
    <property type="entry name" value="NB-ARC"/>
    <property type="match status" value="1"/>
</dbReference>
<dbReference type="InterPro" id="IPR035897">
    <property type="entry name" value="Toll_tir_struct_dom_sf"/>
</dbReference>
<dbReference type="Gene3D" id="3.80.10.10">
    <property type="entry name" value="Ribonuclease Inhibitor"/>
    <property type="match status" value="5"/>
</dbReference>
<dbReference type="GO" id="GO:0007165">
    <property type="term" value="P:signal transduction"/>
    <property type="evidence" value="ECO:0007669"/>
    <property type="project" value="InterPro"/>
</dbReference>
<dbReference type="InterPro" id="IPR002182">
    <property type="entry name" value="NB-ARC"/>
</dbReference>
<feature type="transmembrane region" description="Helical" evidence="3">
    <location>
        <begin position="12"/>
        <end position="32"/>
    </location>
</feature>